<evidence type="ECO:0000313" key="2">
    <source>
        <dbReference type="Proteomes" id="UP001434883"/>
    </source>
</evidence>
<sequence>EEQIRSHEARFRAISTELAELRSFPPDRKVKGRELEEYRQRDEYLDFEKTRYGTYIMLLRAKIRSGEDDLSVFESLLLEDNSLQRAHSSPTLQDSSQATPYFCLCHILTMCSHSTYELRIIVFSSSEGGVDFNQYCCSVCHDETTRLLVFSVQLKPTSADVRGAPFVQLQNCISWKERCSFSALLERIFFPGCFCFCPVTCFSSLSWANVCFFSSCDTHACIQHSFS</sequence>
<reference evidence="1 2" key="1">
    <citation type="submission" date="2021-06" db="EMBL/GenBank/DDBJ databases">
        <authorList>
            <person name="Palmer J.M."/>
        </authorList>
    </citation>
    <scope>NUCLEOTIDE SEQUENCE [LARGE SCALE GENOMIC DNA]</scope>
    <source>
        <strain evidence="1 2">XC_2019</strain>
        <tissue evidence="1">Muscle</tissue>
    </source>
</reference>
<dbReference type="Proteomes" id="UP001434883">
    <property type="component" value="Unassembled WGS sequence"/>
</dbReference>
<organism evidence="1 2">
    <name type="scientific">Xenoophorus captivus</name>
    <dbReference type="NCBI Taxonomy" id="1517983"/>
    <lineage>
        <taxon>Eukaryota</taxon>
        <taxon>Metazoa</taxon>
        <taxon>Chordata</taxon>
        <taxon>Craniata</taxon>
        <taxon>Vertebrata</taxon>
        <taxon>Euteleostomi</taxon>
        <taxon>Actinopterygii</taxon>
        <taxon>Neopterygii</taxon>
        <taxon>Teleostei</taxon>
        <taxon>Neoteleostei</taxon>
        <taxon>Acanthomorphata</taxon>
        <taxon>Ovalentaria</taxon>
        <taxon>Atherinomorphae</taxon>
        <taxon>Cyprinodontiformes</taxon>
        <taxon>Goodeidae</taxon>
        <taxon>Xenoophorus</taxon>
    </lineage>
</organism>
<accession>A0ABV0QRP9</accession>
<dbReference type="PANTHER" id="PTHR10663">
    <property type="entry name" value="GUANYL-NUCLEOTIDE EXCHANGE FACTOR"/>
    <property type="match status" value="1"/>
</dbReference>
<protein>
    <submittedName>
        <fullName evidence="1">Uncharacterized protein</fullName>
    </submittedName>
</protein>
<evidence type="ECO:0000313" key="1">
    <source>
        <dbReference type="EMBL" id="MEQ2198037.1"/>
    </source>
</evidence>
<keyword evidence="2" id="KW-1185">Reference proteome</keyword>
<dbReference type="EMBL" id="JAHRIN010018557">
    <property type="protein sequence ID" value="MEQ2198037.1"/>
    <property type="molecule type" value="Genomic_DNA"/>
</dbReference>
<proteinExistence type="predicted"/>
<comment type="caution">
    <text evidence="1">The sequence shown here is derived from an EMBL/GenBank/DDBJ whole genome shotgun (WGS) entry which is preliminary data.</text>
</comment>
<gene>
    <name evidence="1" type="ORF">XENOCAPTIV_006725</name>
</gene>
<name>A0ABV0QRP9_9TELE</name>
<feature type="non-terminal residue" evidence="1">
    <location>
        <position position="1"/>
    </location>
</feature>
<dbReference type="PANTHER" id="PTHR10663:SF334">
    <property type="entry name" value="PH AND SEC7 DOMAIN-CONTAINING PROTEIN 1"/>
    <property type="match status" value="1"/>
</dbReference>